<reference evidence="2 3" key="1">
    <citation type="submission" date="2020-05" db="EMBL/GenBank/DDBJ databases">
        <title>Gimesia benthica sp. nov., a novel planctomycete isolated from a deep-sea water sample of the Northwest Indian Ocean.</title>
        <authorList>
            <person name="Wang J."/>
            <person name="Ruan C."/>
            <person name="Song L."/>
            <person name="Zhu Y."/>
            <person name="Li A."/>
            <person name="Zheng X."/>
            <person name="Wang L."/>
            <person name="Lu Z."/>
            <person name="Huang Y."/>
            <person name="Du W."/>
            <person name="Zhou Y."/>
            <person name="Huang L."/>
            <person name="Dai X."/>
        </authorList>
    </citation>
    <scope>NUCLEOTIDE SEQUENCE [LARGE SCALE GENOMIC DNA]</scope>
    <source>
        <strain evidence="2 3">YYQ-30</strain>
    </source>
</reference>
<proteinExistence type="predicted"/>
<keyword evidence="1" id="KW-1133">Transmembrane helix</keyword>
<dbReference type="EMBL" id="JABFBC010000001">
    <property type="protein sequence ID" value="NNU79406.1"/>
    <property type="molecule type" value="Genomic_DNA"/>
</dbReference>
<accession>A0A849KYP9</accession>
<dbReference type="Pfam" id="PF09955">
    <property type="entry name" value="DUF2189"/>
    <property type="match status" value="1"/>
</dbReference>
<feature type="transmembrane region" description="Helical" evidence="1">
    <location>
        <begin position="161"/>
        <end position="190"/>
    </location>
</feature>
<organism evidence="2 3">
    <name type="scientific">Halovulum dunhuangense</name>
    <dbReference type="NCBI Taxonomy" id="1505036"/>
    <lineage>
        <taxon>Bacteria</taxon>
        <taxon>Pseudomonadati</taxon>
        <taxon>Pseudomonadota</taxon>
        <taxon>Alphaproteobacteria</taxon>
        <taxon>Rhodobacterales</taxon>
        <taxon>Paracoccaceae</taxon>
        <taxon>Halovulum</taxon>
    </lineage>
</organism>
<evidence type="ECO:0000256" key="1">
    <source>
        <dbReference type="SAM" id="Phobius"/>
    </source>
</evidence>
<dbReference type="AlphaFoldDB" id="A0A849KYP9"/>
<feature type="transmembrane region" description="Helical" evidence="1">
    <location>
        <begin position="66"/>
        <end position="86"/>
    </location>
</feature>
<protein>
    <submittedName>
        <fullName evidence="2">DUF2189 domain-containing protein</fullName>
    </submittedName>
</protein>
<dbReference type="InterPro" id="IPR018692">
    <property type="entry name" value="DUF2189"/>
</dbReference>
<feature type="transmembrane region" description="Helical" evidence="1">
    <location>
        <begin position="38"/>
        <end position="60"/>
    </location>
</feature>
<name>A0A849KYP9_9RHOB</name>
<feature type="transmembrane region" description="Helical" evidence="1">
    <location>
        <begin position="119"/>
        <end position="141"/>
    </location>
</feature>
<comment type="caution">
    <text evidence="2">The sequence shown here is derived from an EMBL/GenBank/DDBJ whole genome shotgun (WGS) entry which is preliminary data.</text>
</comment>
<keyword evidence="1" id="KW-0472">Membrane</keyword>
<keyword evidence="1" id="KW-0812">Transmembrane</keyword>
<evidence type="ECO:0000313" key="2">
    <source>
        <dbReference type="EMBL" id="NNU79406.1"/>
    </source>
</evidence>
<sequence length="259" mass="27604">MMEHTADARDGIEIRTIGLPDVTAALAQGWSDFRRAPAFGLFFGAVFSAVGVVICLQLVVWGTSYWALPIMAGFPLIGPFAAVGLYDVSRRLEQGASLDWGEVLGVIARERGRQIPSMAFVTLFFFLAWVYFAHLIFALSFGLAAPVTGGPVEMLTSPPGLVMLAVGTVVGGGLALLLFAITVVSVPMLLDREVDVITAMITSVRTVVENRGPMLAWAAAVAGLSALAMIPLFLGMMVIFPVLGHASWHLYRRVIGPAA</sequence>
<feature type="transmembrane region" description="Helical" evidence="1">
    <location>
        <begin position="215"/>
        <end position="243"/>
    </location>
</feature>
<keyword evidence="3" id="KW-1185">Reference proteome</keyword>
<dbReference type="Proteomes" id="UP000572377">
    <property type="component" value="Unassembled WGS sequence"/>
</dbReference>
<evidence type="ECO:0000313" key="3">
    <source>
        <dbReference type="Proteomes" id="UP000572377"/>
    </source>
</evidence>
<gene>
    <name evidence="2" type="ORF">HMH01_03045</name>
</gene>